<evidence type="ECO:0000256" key="6">
    <source>
        <dbReference type="ARBA" id="ARBA00022989"/>
    </source>
</evidence>
<evidence type="ECO:0000256" key="4">
    <source>
        <dbReference type="ARBA" id="ARBA00022692"/>
    </source>
</evidence>
<accession>A0A1J5TST8</accession>
<keyword evidence="4 9" id="KW-0812">Transmembrane</keyword>
<evidence type="ECO:0000313" key="12">
    <source>
        <dbReference type="EMBL" id="OIR19296.1"/>
    </source>
</evidence>
<protein>
    <submittedName>
        <fullName evidence="12">Magnesium and cobalt efflux protein CorC</fullName>
    </submittedName>
</protein>
<keyword evidence="5" id="KW-0677">Repeat</keyword>
<keyword evidence="6 9" id="KW-1133">Transmembrane helix</keyword>
<dbReference type="InterPro" id="IPR044751">
    <property type="entry name" value="Ion_transp-like_CBS"/>
</dbReference>
<dbReference type="Pfam" id="PF03471">
    <property type="entry name" value="CorC_HlyC"/>
    <property type="match status" value="1"/>
</dbReference>
<dbReference type="EMBL" id="MLJW01000001">
    <property type="protein sequence ID" value="OIR19296.1"/>
    <property type="molecule type" value="Genomic_DNA"/>
</dbReference>
<evidence type="ECO:0000256" key="2">
    <source>
        <dbReference type="ARBA" id="ARBA00006337"/>
    </source>
</evidence>
<dbReference type="InterPro" id="IPR000644">
    <property type="entry name" value="CBS_dom"/>
</dbReference>
<name>A0A1J5TST8_9ZZZZ</name>
<gene>
    <name evidence="12" type="primary">corC_1</name>
    <name evidence="12" type="ORF">GALL_01760</name>
</gene>
<evidence type="ECO:0000256" key="8">
    <source>
        <dbReference type="ARBA" id="ARBA00023136"/>
    </source>
</evidence>
<dbReference type="PROSITE" id="PS51371">
    <property type="entry name" value="CBS"/>
    <property type="match status" value="1"/>
</dbReference>
<evidence type="ECO:0000256" key="7">
    <source>
        <dbReference type="ARBA" id="ARBA00023122"/>
    </source>
</evidence>
<dbReference type="InterPro" id="IPR046342">
    <property type="entry name" value="CBS_dom_sf"/>
</dbReference>
<sequence>MDDFTLGTLFVTLLLILLCSGFFSASETSMMAINRYRLNHLVRKGNKSAKLTARLLAQTDKLLGSILLGNTLLNVAAATLAEIIVLRMFGHDNSTALLVGSLTVTFAILVFSEIMPKVIAASHAERVALPSSYALAAIIKLFYPVVSIATALVRGMLWLLRIKVQTDHSHHKLSLEELRSLVLEAEHFLPRKHQKMLLNLVDLERVTVNDVMIPRNQIEALDADADPAELRQQIITCHHTLLPVYAQTPGNVIGILHIKRVLPLLLEDTLDAGQFREILHDPYFIPSDTPLLKQLQQFQERQTRMGLVVDEYGELLGLVTLENILEEIVGEFTTQSPTQTGKFLRQDDGSLLLDGGSSLRELNRKLGLQLPLGDAKTLNGLILEHLQDIPEAGTSLKIGNYPIEIIQTQDRAVKVARLFPARKNQPLQRG</sequence>
<dbReference type="InterPro" id="IPR036318">
    <property type="entry name" value="FAD-bd_PCMH-like_sf"/>
</dbReference>
<dbReference type="AlphaFoldDB" id="A0A1J5TST8"/>
<dbReference type="Pfam" id="PF00571">
    <property type="entry name" value="CBS"/>
    <property type="match status" value="1"/>
</dbReference>
<comment type="similarity">
    <text evidence="2">Belongs to the UPF0053 family.</text>
</comment>
<dbReference type="Gene3D" id="3.10.580.10">
    <property type="entry name" value="CBS-domain"/>
    <property type="match status" value="1"/>
</dbReference>
<feature type="domain" description="CNNM transmembrane" evidence="11">
    <location>
        <begin position="2"/>
        <end position="195"/>
    </location>
</feature>
<dbReference type="SUPFAM" id="SSF56176">
    <property type="entry name" value="FAD-binding/transporter-associated domain-like"/>
    <property type="match status" value="1"/>
</dbReference>
<dbReference type="PANTHER" id="PTHR22777">
    <property type="entry name" value="HEMOLYSIN-RELATED"/>
    <property type="match status" value="1"/>
</dbReference>
<feature type="transmembrane region" description="Helical" evidence="9">
    <location>
        <begin position="132"/>
        <end position="153"/>
    </location>
</feature>
<dbReference type="Pfam" id="PF01595">
    <property type="entry name" value="CNNM"/>
    <property type="match status" value="1"/>
</dbReference>
<keyword evidence="7" id="KW-0129">CBS domain</keyword>
<evidence type="ECO:0000256" key="1">
    <source>
        <dbReference type="ARBA" id="ARBA00004651"/>
    </source>
</evidence>
<comment type="subcellular location">
    <subcellularLocation>
        <location evidence="1">Cell membrane</location>
        <topology evidence="1">Multi-pass membrane protein</topology>
    </subcellularLocation>
</comment>
<keyword evidence="3" id="KW-1003">Cell membrane</keyword>
<dbReference type="InterPro" id="IPR016169">
    <property type="entry name" value="FAD-bd_PCMH_sub2"/>
</dbReference>
<dbReference type="InterPro" id="IPR005170">
    <property type="entry name" value="Transptr-assoc_dom"/>
</dbReference>
<evidence type="ECO:0000256" key="3">
    <source>
        <dbReference type="ARBA" id="ARBA00022475"/>
    </source>
</evidence>
<dbReference type="SMART" id="SM01091">
    <property type="entry name" value="CorC_HlyC"/>
    <property type="match status" value="1"/>
</dbReference>
<organism evidence="12">
    <name type="scientific">mine drainage metagenome</name>
    <dbReference type="NCBI Taxonomy" id="410659"/>
    <lineage>
        <taxon>unclassified sequences</taxon>
        <taxon>metagenomes</taxon>
        <taxon>ecological metagenomes</taxon>
    </lineage>
</organism>
<keyword evidence="8 9" id="KW-0472">Membrane</keyword>
<dbReference type="Gene3D" id="3.30.465.10">
    <property type="match status" value="1"/>
</dbReference>
<evidence type="ECO:0000256" key="5">
    <source>
        <dbReference type="ARBA" id="ARBA00022737"/>
    </source>
</evidence>
<evidence type="ECO:0000259" key="11">
    <source>
        <dbReference type="PROSITE" id="PS51846"/>
    </source>
</evidence>
<evidence type="ECO:0000256" key="9">
    <source>
        <dbReference type="SAM" id="Phobius"/>
    </source>
</evidence>
<dbReference type="SUPFAM" id="SSF54631">
    <property type="entry name" value="CBS-domain pair"/>
    <property type="match status" value="1"/>
</dbReference>
<dbReference type="CDD" id="cd04590">
    <property type="entry name" value="CBS_pair_CorC_HlyC_assoc"/>
    <property type="match status" value="1"/>
</dbReference>
<dbReference type="InterPro" id="IPR002550">
    <property type="entry name" value="CNNM"/>
</dbReference>
<evidence type="ECO:0000259" key="10">
    <source>
        <dbReference type="PROSITE" id="PS51371"/>
    </source>
</evidence>
<dbReference type="PROSITE" id="PS51846">
    <property type="entry name" value="CNNM"/>
    <property type="match status" value="1"/>
</dbReference>
<proteinExistence type="inferred from homology"/>
<dbReference type="GO" id="GO:0050660">
    <property type="term" value="F:flavin adenine dinucleotide binding"/>
    <property type="evidence" value="ECO:0007669"/>
    <property type="project" value="InterPro"/>
</dbReference>
<dbReference type="GO" id="GO:0005886">
    <property type="term" value="C:plasma membrane"/>
    <property type="evidence" value="ECO:0007669"/>
    <property type="project" value="UniProtKB-SubCell"/>
</dbReference>
<feature type="domain" description="CBS" evidence="10">
    <location>
        <begin position="278"/>
        <end position="334"/>
    </location>
</feature>
<dbReference type="PANTHER" id="PTHR22777:SF32">
    <property type="entry name" value="UPF0053 INNER MEMBRANE PROTEIN YFJD"/>
    <property type="match status" value="1"/>
</dbReference>
<feature type="transmembrane region" description="Helical" evidence="9">
    <location>
        <begin position="62"/>
        <end position="85"/>
    </location>
</feature>
<reference evidence="12" key="1">
    <citation type="submission" date="2016-10" db="EMBL/GenBank/DDBJ databases">
        <title>Sequence of Gallionella enrichment culture.</title>
        <authorList>
            <person name="Poehlein A."/>
            <person name="Muehling M."/>
            <person name="Daniel R."/>
        </authorList>
    </citation>
    <scope>NUCLEOTIDE SEQUENCE</scope>
</reference>
<feature type="transmembrane region" description="Helical" evidence="9">
    <location>
        <begin position="97"/>
        <end position="120"/>
    </location>
</feature>
<comment type="caution">
    <text evidence="12">The sequence shown here is derived from an EMBL/GenBank/DDBJ whole genome shotgun (WGS) entry which is preliminary data.</text>
</comment>